<evidence type="ECO:0000313" key="2">
    <source>
        <dbReference type="EMBL" id="KAF2637642.1"/>
    </source>
</evidence>
<evidence type="ECO:0000259" key="1">
    <source>
        <dbReference type="PROSITE" id="PS50181"/>
    </source>
</evidence>
<accession>A0A6A6RRD2</accession>
<dbReference type="EMBL" id="MU006792">
    <property type="protein sequence ID" value="KAF2637642.1"/>
    <property type="molecule type" value="Genomic_DNA"/>
</dbReference>
<dbReference type="Pfam" id="PF00646">
    <property type="entry name" value="F-box"/>
    <property type="match status" value="1"/>
</dbReference>
<evidence type="ECO:0000313" key="3">
    <source>
        <dbReference type="Proteomes" id="UP000799753"/>
    </source>
</evidence>
<sequence length="133" mass="15144">MSRLLDLPGELLNHVISLIPPQERLTTLRSLCLTSKKFQHIVQPLIFVRITICNSLVKSEQELSDDGDLDEKLKKGMQILPLARLARTFTKRPELAASLQLLECEIPNNKQLKDRVGTFPETDIQLLHDSTPY</sequence>
<name>A0A6A6RRD2_9PLEO</name>
<dbReference type="OrthoDB" id="10622418at2759"/>
<dbReference type="InterPro" id="IPR001810">
    <property type="entry name" value="F-box_dom"/>
</dbReference>
<protein>
    <recommendedName>
        <fullName evidence="1">F-box domain-containing protein</fullName>
    </recommendedName>
</protein>
<keyword evidence="3" id="KW-1185">Reference proteome</keyword>
<organism evidence="2 3">
    <name type="scientific">Massarina eburnea CBS 473.64</name>
    <dbReference type="NCBI Taxonomy" id="1395130"/>
    <lineage>
        <taxon>Eukaryota</taxon>
        <taxon>Fungi</taxon>
        <taxon>Dikarya</taxon>
        <taxon>Ascomycota</taxon>
        <taxon>Pezizomycotina</taxon>
        <taxon>Dothideomycetes</taxon>
        <taxon>Pleosporomycetidae</taxon>
        <taxon>Pleosporales</taxon>
        <taxon>Massarineae</taxon>
        <taxon>Massarinaceae</taxon>
        <taxon>Massarina</taxon>
    </lineage>
</organism>
<dbReference type="AlphaFoldDB" id="A0A6A6RRD2"/>
<feature type="domain" description="F-box" evidence="1">
    <location>
        <begin position="1"/>
        <end position="50"/>
    </location>
</feature>
<gene>
    <name evidence="2" type="ORF">P280DRAFT_551819</name>
</gene>
<proteinExistence type="predicted"/>
<reference evidence="2" key="1">
    <citation type="journal article" date="2020" name="Stud. Mycol.">
        <title>101 Dothideomycetes genomes: a test case for predicting lifestyles and emergence of pathogens.</title>
        <authorList>
            <person name="Haridas S."/>
            <person name="Albert R."/>
            <person name="Binder M."/>
            <person name="Bloem J."/>
            <person name="Labutti K."/>
            <person name="Salamov A."/>
            <person name="Andreopoulos B."/>
            <person name="Baker S."/>
            <person name="Barry K."/>
            <person name="Bills G."/>
            <person name="Bluhm B."/>
            <person name="Cannon C."/>
            <person name="Castanera R."/>
            <person name="Culley D."/>
            <person name="Daum C."/>
            <person name="Ezra D."/>
            <person name="Gonzalez J."/>
            <person name="Henrissat B."/>
            <person name="Kuo A."/>
            <person name="Liang C."/>
            <person name="Lipzen A."/>
            <person name="Lutzoni F."/>
            <person name="Magnuson J."/>
            <person name="Mondo S."/>
            <person name="Nolan M."/>
            <person name="Ohm R."/>
            <person name="Pangilinan J."/>
            <person name="Park H.-J."/>
            <person name="Ramirez L."/>
            <person name="Alfaro M."/>
            <person name="Sun H."/>
            <person name="Tritt A."/>
            <person name="Yoshinaga Y."/>
            <person name="Zwiers L.-H."/>
            <person name="Turgeon B."/>
            <person name="Goodwin S."/>
            <person name="Spatafora J."/>
            <person name="Crous P."/>
            <person name="Grigoriev I."/>
        </authorList>
    </citation>
    <scope>NUCLEOTIDE SEQUENCE</scope>
    <source>
        <strain evidence="2">CBS 473.64</strain>
    </source>
</reference>
<dbReference type="Proteomes" id="UP000799753">
    <property type="component" value="Unassembled WGS sequence"/>
</dbReference>
<dbReference type="PROSITE" id="PS50181">
    <property type="entry name" value="FBOX"/>
    <property type="match status" value="1"/>
</dbReference>